<reference evidence="3" key="1">
    <citation type="journal article" date="2023" name="Commun. Biol.">
        <title>Genome analysis of Parmales, the sister group of diatoms, reveals the evolutionary specialization of diatoms from phago-mixotrophs to photoautotrophs.</title>
        <authorList>
            <person name="Ban H."/>
            <person name="Sato S."/>
            <person name="Yoshikawa S."/>
            <person name="Yamada K."/>
            <person name="Nakamura Y."/>
            <person name="Ichinomiya M."/>
            <person name="Sato N."/>
            <person name="Blanc-Mathieu R."/>
            <person name="Endo H."/>
            <person name="Kuwata A."/>
            <person name="Ogata H."/>
        </authorList>
    </citation>
    <scope>NUCLEOTIDE SEQUENCE [LARGE SCALE GENOMIC DNA]</scope>
</reference>
<accession>A0A9W7G3M1</accession>
<evidence type="ECO:0000256" key="1">
    <source>
        <dbReference type="SAM" id="MobiDB-lite"/>
    </source>
</evidence>
<dbReference type="EMBL" id="BRYA01000004">
    <property type="protein sequence ID" value="GMI30907.1"/>
    <property type="molecule type" value="Genomic_DNA"/>
</dbReference>
<proteinExistence type="predicted"/>
<comment type="caution">
    <text evidence="2">The sequence shown here is derived from an EMBL/GenBank/DDBJ whole genome shotgun (WGS) entry which is preliminary data.</text>
</comment>
<feature type="region of interest" description="Disordered" evidence="1">
    <location>
        <begin position="596"/>
        <end position="620"/>
    </location>
</feature>
<gene>
    <name evidence="2" type="ORF">TrCOL_g7262</name>
</gene>
<evidence type="ECO:0000313" key="2">
    <source>
        <dbReference type="EMBL" id="GMI30907.1"/>
    </source>
</evidence>
<sequence length="620" mass="68967">MCVKDDHILCLPLNCISLFLIDPRKVKTLASNFVQRYQLIGIGGALVKFNNTTPPSGIVTLLDLLAFIEKTIDQPLDELTNDDNISNMLLPLEEDARLARPKYTRQDAWENAVTDLFEFFKAQFTTNTGRRRVLAGRTEPTLVASSTELSEEEKREEIAFASEALFTQMEMVTFKRAAAQGRAAGTVPTSDFSAAMKGVGDAMTATVTASKEARTRDTPYPFENTAKVLRRIAQKPATATEECPAFWATVLGLSRKSFKTVSATLGRTVRGMVKKELEEKTGKWAPTLKHGSLIGDEDARIVSQQLVCDELMSEYEDGPSSSHDFFRECIGLNPSLLAALYEANGTQFSEKKGEFDNEELVKARKCKRVGLKAARAALLVSQKYYEIIVGDGGIIEEEFGRVVEIIDHLETRAQEGTKWECFTWERTASQGKSILCLILDEMTERLGKVCEGVCEVVHLDSVTTSVTLVSLMPKREDTSYTTFMCELLKLTTADLNTHTSYDSLVTHLVVPPKSNMPNTAAGESTFHFNAEWAMHPVQKEGRFMTAKEVSRLVSGDSRAAWKRRNFGGKDQAHYAKWDGECIRFHLGYPCNGKCRAGHSTQKGRMPSDLLEDLGKNLSLK</sequence>
<name>A0A9W7G3M1_9STRA</name>
<dbReference type="AlphaFoldDB" id="A0A9W7G3M1"/>
<evidence type="ECO:0000313" key="3">
    <source>
        <dbReference type="Proteomes" id="UP001165065"/>
    </source>
</evidence>
<protein>
    <submittedName>
        <fullName evidence="2">Uncharacterized protein</fullName>
    </submittedName>
</protein>
<dbReference type="Proteomes" id="UP001165065">
    <property type="component" value="Unassembled WGS sequence"/>
</dbReference>
<keyword evidence="3" id="KW-1185">Reference proteome</keyword>
<organism evidence="2 3">
    <name type="scientific">Triparma columacea</name>
    <dbReference type="NCBI Taxonomy" id="722753"/>
    <lineage>
        <taxon>Eukaryota</taxon>
        <taxon>Sar</taxon>
        <taxon>Stramenopiles</taxon>
        <taxon>Ochrophyta</taxon>
        <taxon>Bolidophyceae</taxon>
        <taxon>Parmales</taxon>
        <taxon>Triparmaceae</taxon>
        <taxon>Triparma</taxon>
    </lineage>
</organism>